<dbReference type="AlphaFoldDB" id="A0A1F6CMR1"/>
<gene>
    <name evidence="6" type="ORF">A2704_02290</name>
</gene>
<dbReference type="EC" id="2.1.2.2" evidence="2"/>
<evidence type="ECO:0000313" key="6">
    <source>
        <dbReference type="EMBL" id="OGG50499.1"/>
    </source>
</evidence>
<proteinExistence type="predicted"/>
<accession>A0A1F6CMR1</accession>
<dbReference type="PANTHER" id="PTHR43369">
    <property type="entry name" value="PHOSPHORIBOSYLGLYCINAMIDE FORMYLTRANSFERASE"/>
    <property type="match status" value="1"/>
</dbReference>
<evidence type="ECO:0000256" key="2">
    <source>
        <dbReference type="ARBA" id="ARBA00012254"/>
    </source>
</evidence>
<protein>
    <recommendedName>
        <fullName evidence="2">phosphoribosylglycinamide formyltransferase 1</fullName>
        <ecNumber evidence="2">2.1.2.2</ecNumber>
    </recommendedName>
</protein>
<dbReference type="EMBL" id="MFKW01000051">
    <property type="protein sequence ID" value="OGG50499.1"/>
    <property type="molecule type" value="Genomic_DNA"/>
</dbReference>
<comment type="pathway">
    <text evidence="1">Purine metabolism; IMP biosynthesis via de novo pathway; N(2)-formyl-N(1)-(5-phospho-D-ribosyl)glycinamide from N(1)-(5-phospho-D-ribosyl)glycinamide (10-formyl THF route): step 1/1.</text>
</comment>
<evidence type="ECO:0000256" key="3">
    <source>
        <dbReference type="ARBA" id="ARBA00022679"/>
    </source>
</evidence>
<organism evidence="6 7">
    <name type="scientific">Candidatus Kaiserbacteria bacterium RIFCSPHIGHO2_01_FULL_54_36b</name>
    <dbReference type="NCBI Taxonomy" id="1798483"/>
    <lineage>
        <taxon>Bacteria</taxon>
        <taxon>Candidatus Kaiseribacteriota</taxon>
    </lineage>
</organism>
<sequence>MGIVYITLPGPEQRAFANALHKATGGGVDLVIITKPRSQKAGRLRRVLTAVRSGAFLQEIFYGVLLRMSRKTREVLAYLRATSFSATSYDPPTLEVEDVNDAKTEARLKELAPELIVLWTGAILRPNILATAKKVINFHTGILPYYRGSVANQFAVLRRDTKRIGSTIHFVVAGVDRGDIIAQAYGDTTKPPREMFCELNDASLNLYIDIARKILAGEDVHRHAQDQKEGEFFALKDWTNRMRWKLGRQLVRWERTGKF</sequence>
<keyword evidence="4" id="KW-0658">Purine biosynthesis</keyword>
<evidence type="ECO:0000259" key="5">
    <source>
        <dbReference type="Pfam" id="PF00551"/>
    </source>
</evidence>
<name>A0A1F6CMR1_9BACT</name>
<reference evidence="6 7" key="1">
    <citation type="journal article" date="2016" name="Nat. Commun.">
        <title>Thousands of microbial genomes shed light on interconnected biogeochemical processes in an aquifer system.</title>
        <authorList>
            <person name="Anantharaman K."/>
            <person name="Brown C.T."/>
            <person name="Hug L.A."/>
            <person name="Sharon I."/>
            <person name="Castelle C.J."/>
            <person name="Probst A.J."/>
            <person name="Thomas B.C."/>
            <person name="Singh A."/>
            <person name="Wilkins M.J."/>
            <person name="Karaoz U."/>
            <person name="Brodie E.L."/>
            <person name="Williams K.H."/>
            <person name="Hubbard S.S."/>
            <person name="Banfield J.F."/>
        </authorList>
    </citation>
    <scope>NUCLEOTIDE SEQUENCE [LARGE SCALE GENOMIC DNA]</scope>
</reference>
<dbReference type="PANTHER" id="PTHR43369:SF2">
    <property type="entry name" value="PHOSPHORIBOSYLGLYCINAMIDE FORMYLTRANSFERASE"/>
    <property type="match status" value="1"/>
</dbReference>
<dbReference type="Gene3D" id="3.40.50.170">
    <property type="entry name" value="Formyl transferase, N-terminal domain"/>
    <property type="match status" value="1"/>
</dbReference>
<comment type="caution">
    <text evidence="6">The sequence shown here is derived from an EMBL/GenBank/DDBJ whole genome shotgun (WGS) entry which is preliminary data.</text>
</comment>
<dbReference type="GO" id="GO:0004644">
    <property type="term" value="F:phosphoribosylglycinamide formyltransferase activity"/>
    <property type="evidence" value="ECO:0007669"/>
    <property type="project" value="UniProtKB-EC"/>
</dbReference>
<dbReference type="GO" id="GO:0006189">
    <property type="term" value="P:'de novo' IMP biosynthetic process"/>
    <property type="evidence" value="ECO:0007669"/>
    <property type="project" value="TreeGrafter"/>
</dbReference>
<dbReference type="Pfam" id="PF00551">
    <property type="entry name" value="Formyl_trans_N"/>
    <property type="match status" value="1"/>
</dbReference>
<dbReference type="Proteomes" id="UP000176445">
    <property type="component" value="Unassembled WGS sequence"/>
</dbReference>
<feature type="domain" description="Formyl transferase N-terminal" evidence="5">
    <location>
        <begin position="72"/>
        <end position="185"/>
    </location>
</feature>
<evidence type="ECO:0000256" key="4">
    <source>
        <dbReference type="ARBA" id="ARBA00022755"/>
    </source>
</evidence>
<dbReference type="GO" id="GO:0005829">
    <property type="term" value="C:cytosol"/>
    <property type="evidence" value="ECO:0007669"/>
    <property type="project" value="TreeGrafter"/>
</dbReference>
<dbReference type="InterPro" id="IPR036477">
    <property type="entry name" value="Formyl_transf_N_sf"/>
</dbReference>
<dbReference type="InterPro" id="IPR002376">
    <property type="entry name" value="Formyl_transf_N"/>
</dbReference>
<evidence type="ECO:0000256" key="1">
    <source>
        <dbReference type="ARBA" id="ARBA00005054"/>
    </source>
</evidence>
<dbReference type="SUPFAM" id="SSF53328">
    <property type="entry name" value="Formyltransferase"/>
    <property type="match status" value="1"/>
</dbReference>
<evidence type="ECO:0000313" key="7">
    <source>
        <dbReference type="Proteomes" id="UP000176445"/>
    </source>
</evidence>
<keyword evidence="3" id="KW-0808">Transferase</keyword>